<gene>
    <name evidence="3" type="ORF">FNK824_LOCUS18612</name>
    <name evidence="2" type="ORF">SEV965_LOCUS8634</name>
</gene>
<dbReference type="PROSITE" id="PS50181">
    <property type="entry name" value="FBOX"/>
    <property type="match status" value="1"/>
</dbReference>
<dbReference type="SMART" id="SM00256">
    <property type="entry name" value="FBOX"/>
    <property type="match status" value="1"/>
</dbReference>
<feature type="domain" description="F-box" evidence="1">
    <location>
        <begin position="3"/>
        <end position="51"/>
    </location>
</feature>
<dbReference type="Gene3D" id="1.20.1280.50">
    <property type="match status" value="1"/>
</dbReference>
<reference evidence="2" key="1">
    <citation type="submission" date="2021-02" db="EMBL/GenBank/DDBJ databases">
        <authorList>
            <person name="Nowell W R."/>
        </authorList>
    </citation>
    <scope>NUCLEOTIDE SEQUENCE</scope>
</reference>
<evidence type="ECO:0000313" key="4">
    <source>
        <dbReference type="Proteomes" id="UP000663889"/>
    </source>
</evidence>
<sequence>MSSASLYTLPIELVYHIFDNLDVQTIFFSFRNVCKRFYTIVDIYNRYELDLSSVSKSEFHRICRIIRPENVISLILSNNDMTPGQICLFISLFNIKQFVHLRALTLIEIEKFELNLLIEHININSLNALSIKIRKNNSKSNDKSMISLLSNIVMANLHKFDLSMWSQEINNIVWPKQCTLQYLTLGHYVTLKQVCEILRHLSHLRTLVLRNCIVNDTDGTMTSFSDIQTNTHLTSLTLKNSRLQMNELELLLSLTPSLVHLQLTGSVNLLDAILDGARWEEFIQIKLSSLKKFEFFFRTKTDINHNPIDIESWVSPFRTMFWLKHKSWFVTCNFIIKTATLRLYSVPICDPCITYESDFDKIVCTTCTAIENDALIMNNVREVHLDLTLMMASITAQKVCYEKTKPKKFLWFKFISGFLITLRSHHLFLKLTDLTLTINGEWPADSMEFLSNLIDLTNLITLGLYVDFDHCSVSNTINNIGYLLKQTYNVRSLTLSNSHYRSNLNGIVETRSYSSMPMLECLL</sequence>
<dbReference type="EMBL" id="CAJNOU010000322">
    <property type="protein sequence ID" value="CAF0958471.1"/>
    <property type="molecule type" value="Genomic_DNA"/>
</dbReference>
<dbReference type="Proteomes" id="UP000663889">
    <property type="component" value="Unassembled WGS sequence"/>
</dbReference>
<evidence type="ECO:0000259" key="1">
    <source>
        <dbReference type="PROSITE" id="PS50181"/>
    </source>
</evidence>
<comment type="caution">
    <text evidence="2">The sequence shown here is derived from an EMBL/GenBank/DDBJ whole genome shotgun (WGS) entry which is preliminary data.</text>
</comment>
<dbReference type="SUPFAM" id="SSF52047">
    <property type="entry name" value="RNI-like"/>
    <property type="match status" value="1"/>
</dbReference>
<dbReference type="SUPFAM" id="SSF81383">
    <property type="entry name" value="F-box domain"/>
    <property type="match status" value="1"/>
</dbReference>
<dbReference type="EMBL" id="CAJOBE010003135">
    <property type="protein sequence ID" value="CAF3863627.1"/>
    <property type="molecule type" value="Genomic_DNA"/>
</dbReference>
<organism evidence="2 4">
    <name type="scientific">Rotaria sordida</name>
    <dbReference type="NCBI Taxonomy" id="392033"/>
    <lineage>
        <taxon>Eukaryota</taxon>
        <taxon>Metazoa</taxon>
        <taxon>Spiralia</taxon>
        <taxon>Gnathifera</taxon>
        <taxon>Rotifera</taxon>
        <taxon>Eurotatoria</taxon>
        <taxon>Bdelloidea</taxon>
        <taxon>Philodinida</taxon>
        <taxon>Philodinidae</taxon>
        <taxon>Rotaria</taxon>
    </lineage>
</organism>
<dbReference type="AlphaFoldDB" id="A0A814DKS8"/>
<dbReference type="Proteomes" id="UP000663874">
    <property type="component" value="Unassembled WGS sequence"/>
</dbReference>
<proteinExistence type="predicted"/>
<evidence type="ECO:0000313" key="2">
    <source>
        <dbReference type="EMBL" id="CAF0958471.1"/>
    </source>
</evidence>
<evidence type="ECO:0000313" key="3">
    <source>
        <dbReference type="EMBL" id="CAF3863627.1"/>
    </source>
</evidence>
<name>A0A814DKS8_9BILA</name>
<dbReference type="Pfam" id="PF00646">
    <property type="entry name" value="F-box"/>
    <property type="match status" value="1"/>
</dbReference>
<accession>A0A814DKS8</accession>
<protein>
    <recommendedName>
        <fullName evidence="1">F-box domain-containing protein</fullName>
    </recommendedName>
</protein>
<dbReference type="InterPro" id="IPR001810">
    <property type="entry name" value="F-box_dom"/>
</dbReference>
<dbReference type="InterPro" id="IPR032675">
    <property type="entry name" value="LRR_dom_sf"/>
</dbReference>
<dbReference type="Gene3D" id="3.80.10.10">
    <property type="entry name" value="Ribonuclease Inhibitor"/>
    <property type="match status" value="1"/>
</dbReference>
<dbReference type="InterPro" id="IPR036047">
    <property type="entry name" value="F-box-like_dom_sf"/>
</dbReference>